<dbReference type="PROSITE" id="PS00061">
    <property type="entry name" value="ADH_SHORT"/>
    <property type="match status" value="1"/>
</dbReference>
<evidence type="ECO:0000313" key="6">
    <source>
        <dbReference type="Proteomes" id="UP000664034"/>
    </source>
</evidence>
<dbReference type="PANTHER" id="PTHR44196:SF1">
    <property type="entry name" value="DEHYDROGENASE_REDUCTASE SDR FAMILY MEMBER 7B"/>
    <property type="match status" value="1"/>
</dbReference>
<dbReference type="EMBL" id="JAFMYV010000002">
    <property type="protein sequence ID" value="MBO0935694.1"/>
    <property type="molecule type" value="Genomic_DNA"/>
</dbReference>
<dbReference type="SMART" id="SM00822">
    <property type="entry name" value="PKS_KR"/>
    <property type="match status" value="1"/>
</dbReference>
<evidence type="ECO:0000256" key="3">
    <source>
        <dbReference type="RuleBase" id="RU000363"/>
    </source>
</evidence>
<evidence type="ECO:0000256" key="2">
    <source>
        <dbReference type="ARBA" id="ARBA00023002"/>
    </source>
</evidence>
<feature type="domain" description="Ketoreductase" evidence="4">
    <location>
        <begin position="6"/>
        <end position="176"/>
    </location>
</feature>
<protein>
    <submittedName>
        <fullName evidence="5">SDR family NAD(P)-dependent oxidoreductase</fullName>
    </submittedName>
</protein>
<dbReference type="InterPro" id="IPR036291">
    <property type="entry name" value="NAD(P)-bd_dom_sf"/>
</dbReference>
<dbReference type="Pfam" id="PF00106">
    <property type="entry name" value="adh_short"/>
    <property type="match status" value="1"/>
</dbReference>
<dbReference type="GO" id="GO:0016491">
    <property type="term" value="F:oxidoreductase activity"/>
    <property type="evidence" value="ECO:0007669"/>
    <property type="project" value="UniProtKB-KW"/>
</dbReference>
<dbReference type="Proteomes" id="UP000664034">
    <property type="component" value="Unassembled WGS sequence"/>
</dbReference>
<proteinExistence type="inferred from homology"/>
<dbReference type="InterPro" id="IPR002347">
    <property type="entry name" value="SDR_fam"/>
</dbReference>
<dbReference type="RefSeq" id="WP_207363262.1">
    <property type="nucleotide sequence ID" value="NZ_JAFMYV010000002.1"/>
</dbReference>
<dbReference type="PRINTS" id="PR00080">
    <property type="entry name" value="SDRFAMILY"/>
</dbReference>
<dbReference type="InterPro" id="IPR020904">
    <property type="entry name" value="Sc_DH/Rdtase_CS"/>
</dbReference>
<accession>A0A939K1W9</accession>
<dbReference type="PANTHER" id="PTHR44196">
    <property type="entry name" value="DEHYDROGENASE/REDUCTASE SDR FAMILY MEMBER 7B"/>
    <property type="match status" value="1"/>
</dbReference>
<keyword evidence="6" id="KW-1185">Reference proteome</keyword>
<dbReference type="Gene3D" id="3.40.50.720">
    <property type="entry name" value="NAD(P)-binding Rossmann-like Domain"/>
    <property type="match status" value="1"/>
</dbReference>
<reference evidence="5" key="1">
    <citation type="submission" date="2021-03" db="EMBL/GenBank/DDBJ databases">
        <title>Fibrella sp. HMF5335 genome sequencing and assembly.</title>
        <authorList>
            <person name="Kang H."/>
            <person name="Kim H."/>
            <person name="Bae S."/>
            <person name="Joh K."/>
        </authorList>
    </citation>
    <scope>NUCLEOTIDE SEQUENCE</scope>
    <source>
        <strain evidence="5">HMF5335</strain>
    </source>
</reference>
<gene>
    <name evidence="5" type="ORF">J2I47_03950</name>
</gene>
<dbReference type="PRINTS" id="PR00081">
    <property type="entry name" value="GDHRDH"/>
</dbReference>
<evidence type="ECO:0000313" key="5">
    <source>
        <dbReference type="EMBL" id="MBO0935694.1"/>
    </source>
</evidence>
<dbReference type="SUPFAM" id="SSF51735">
    <property type="entry name" value="NAD(P)-binding Rossmann-fold domains"/>
    <property type="match status" value="1"/>
</dbReference>
<comment type="similarity">
    <text evidence="1 3">Belongs to the short-chain dehydrogenases/reductases (SDR) family.</text>
</comment>
<keyword evidence="2" id="KW-0560">Oxidoreductase</keyword>
<evidence type="ECO:0000256" key="1">
    <source>
        <dbReference type="ARBA" id="ARBA00006484"/>
    </source>
</evidence>
<evidence type="ECO:0000259" key="4">
    <source>
        <dbReference type="SMART" id="SM00822"/>
    </source>
</evidence>
<dbReference type="InterPro" id="IPR057326">
    <property type="entry name" value="KR_dom"/>
</dbReference>
<name>A0A939K1W9_9BACT</name>
<organism evidence="5 6">
    <name type="scientific">Fibrella rubiginis</name>
    <dbReference type="NCBI Taxonomy" id="2817060"/>
    <lineage>
        <taxon>Bacteria</taxon>
        <taxon>Pseudomonadati</taxon>
        <taxon>Bacteroidota</taxon>
        <taxon>Cytophagia</taxon>
        <taxon>Cytophagales</taxon>
        <taxon>Spirosomataceae</taxon>
        <taxon>Fibrella</taxon>
    </lineage>
</organism>
<dbReference type="AlphaFoldDB" id="A0A939K1W9"/>
<sequence length="242" mass="26321">MNITANKLLITGGASGIGLGLTERFVQENNTVIICGRREDVLREVADRLPGVITRQCDVSVAAEREALYQWVAAEHADLNVLVNNAGIQQWMSIDDNDFYERVKEEMTTNIEAPLHLAALFAKLPSLKTLINVTSGLAFAPLAKVAVYSATKAFLRSFTLSLRVMQAPNGIEVIEMIPPALNTDLGGKGLHNYAPPVSDFVDAVFEQMKAGKTELTFASSETRSHASQDDLRKAFNAMNGVA</sequence>
<comment type="caution">
    <text evidence="5">The sequence shown here is derived from an EMBL/GenBank/DDBJ whole genome shotgun (WGS) entry which is preliminary data.</text>
</comment>
<dbReference type="GO" id="GO:0016020">
    <property type="term" value="C:membrane"/>
    <property type="evidence" value="ECO:0007669"/>
    <property type="project" value="TreeGrafter"/>
</dbReference>